<reference evidence="4 5" key="1">
    <citation type="submission" date="2019-09" db="EMBL/GenBank/DDBJ databases">
        <authorList>
            <person name="Cremers G."/>
        </authorList>
    </citation>
    <scope>NUCLEOTIDE SEQUENCE [LARGE SCALE GENOMIC DNA]</scope>
    <source>
        <strain evidence="4">4A</strain>
    </source>
</reference>
<gene>
    <name evidence="4" type="ORF">MAMT_01462</name>
</gene>
<feature type="coiled-coil region" evidence="1">
    <location>
        <begin position="28"/>
        <end position="83"/>
    </location>
</feature>
<feature type="region of interest" description="Disordered" evidence="2">
    <location>
        <begin position="103"/>
        <end position="154"/>
    </location>
</feature>
<feature type="transmembrane region" description="Helical" evidence="3">
    <location>
        <begin position="6"/>
        <end position="26"/>
    </location>
</feature>
<keyword evidence="3" id="KW-0812">Transmembrane</keyword>
<dbReference type="RefSeq" id="WP_142660302.1">
    <property type="nucleotide sequence ID" value="NZ_CABFVA020000077.1"/>
</dbReference>
<evidence type="ECO:0000256" key="3">
    <source>
        <dbReference type="SAM" id="Phobius"/>
    </source>
</evidence>
<keyword evidence="5" id="KW-1185">Reference proteome</keyword>
<evidence type="ECO:0000313" key="5">
    <source>
        <dbReference type="Proteomes" id="UP000334923"/>
    </source>
</evidence>
<dbReference type="Gene3D" id="1.20.58.130">
    <property type="match status" value="1"/>
</dbReference>
<dbReference type="AlphaFoldDB" id="A0A5E6MBN0"/>
<keyword evidence="3" id="KW-0472">Membrane</keyword>
<evidence type="ECO:0000256" key="1">
    <source>
        <dbReference type="SAM" id="Coils"/>
    </source>
</evidence>
<protein>
    <submittedName>
        <fullName evidence="4">Uncharacterized protein</fullName>
    </submittedName>
</protein>
<evidence type="ECO:0000313" key="4">
    <source>
        <dbReference type="EMBL" id="VVM06932.1"/>
    </source>
</evidence>
<keyword evidence="3" id="KW-1133">Transmembrane helix</keyword>
<name>A0A5E6MBN0_9BACT</name>
<sequence>MSWEQVGALIGAVVVIVFVGFVLLAFRLKRLLGRLEEVSHEVSEVRADLGAWEKELRTVRAEAQTMRGELQSTRGELQNLRTEMHDHWATMASVKELLRRELPNHANSSGALPPASTAEPASEPSRMTPAVLAERGESTANDWLRQETLRRLSG</sequence>
<feature type="compositionally biased region" description="Basic and acidic residues" evidence="2">
    <location>
        <begin position="144"/>
        <end position="154"/>
    </location>
</feature>
<accession>A0A5E6MBN0</accession>
<feature type="compositionally biased region" description="Low complexity" evidence="2">
    <location>
        <begin position="111"/>
        <end position="125"/>
    </location>
</feature>
<dbReference type="OrthoDB" id="9843990at2"/>
<dbReference type="EMBL" id="CABFVA020000077">
    <property type="protein sequence ID" value="VVM06932.1"/>
    <property type="molecule type" value="Genomic_DNA"/>
</dbReference>
<organism evidence="4 5">
    <name type="scientific">Methylacidimicrobium tartarophylax</name>
    <dbReference type="NCBI Taxonomy" id="1041768"/>
    <lineage>
        <taxon>Bacteria</taxon>
        <taxon>Pseudomonadati</taxon>
        <taxon>Verrucomicrobiota</taxon>
        <taxon>Methylacidimicrobium</taxon>
    </lineage>
</organism>
<dbReference type="Proteomes" id="UP000334923">
    <property type="component" value="Unassembled WGS sequence"/>
</dbReference>
<keyword evidence="1" id="KW-0175">Coiled coil</keyword>
<proteinExistence type="predicted"/>
<evidence type="ECO:0000256" key="2">
    <source>
        <dbReference type="SAM" id="MobiDB-lite"/>
    </source>
</evidence>